<sequence length="306" mass="35273">MNGPFRVEGGPVRLTLQQIMDEFISQRVKRWKAKQVNVPNRELAARIAAMCWDYDSLPGLGPGCLLPDHKGDYVYIPYDDSRDDLPPDPEDRMAMADHWFTNPANTKLLQQADKMLEKQVNDKCFWEFLDGGSAARLDFHGKWRTLPWSCAENAVVRCLEAFSRPLFTPESTLATHLKRLEIIHGPEDAAKEAQDLANELNSQRPLKDDPEWFYFLCGVNDATVPMEERDWQPLRRMPNDFKIMKRNSREVGKWPIIVRSRLLRHYKLCLRVHNLQKRQLEHGKEMGKAAVLGIGGDTGKPYFNEG</sequence>
<evidence type="ECO:0000313" key="1">
    <source>
        <dbReference type="EMBL" id="KAK4149212.1"/>
    </source>
</evidence>
<protein>
    <submittedName>
        <fullName evidence="1">Uncharacterized protein</fullName>
    </submittedName>
</protein>
<proteinExistence type="predicted"/>
<dbReference type="EMBL" id="MU857187">
    <property type="protein sequence ID" value="KAK4149212.1"/>
    <property type="molecule type" value="Genomic_DNA"/>
</dbReference>
<reference evidence="1" key="2">
    <citation type="submission" date="2023-05" db="EMBL/GenBank/DDBJ databases">
        <authorList>
            <consortium name="Lawrence Berkeley National Laboratory"/>
            <person name="Steindorff A."/>
            <person name="Hensen N."/>
            <person name="Bonometti L."/>
            <person name="Westerberg I."/>
            <person name="Brannstrom I.O."/>
            <person name="Guillou S."/>
            <person name="Cros-Aarteil S."/>
            <person name="Calhoun S."/>
            <person name="Haridas S."/>
            <person name="Kuo A."/>
            <person name="Mondo S."/>
            <person name="Pangilinan J."/>
            <person name="Riley R."/>
            <person name="Labutti K."/>
            <person name="Andreopoulos B."/>
            <person name="Lipzen A."/>
            <person name="Chen C."/>
            <person name="Yanf M."/>
            <person name="Daum C."/>
            <person name="Ng V."/>
            <person name="Clum A."/>
            <person name="Ohm R."/>
            <person name="Martin F."/>
            <person name="Silar P."/>
            <person name="Natvig D."/>
            <person name="Lalanne C."/>
            <person name="Gautier V."/>
            <person name="Ament-Velasquez S.L."/>
            <person name="Kruys A."/>
            <person name="Hutchinson M.I."/>
            <person name="Powell A.J."/>
            <person name="Barry K."/>
            <person name="Miller A.N."/>
            <person name="Grigoriev I.V."/>
            <person name="Debuchy R."/>
            <person name="Gladieux P."/>
            <person name="Thoren M.H."/>
            <person name="Johannesson H."/>
        </authorList>
    </citation>
    <scope>NUCLEOTIDE SEQUENCE</scope>
    <source>
        <strain evidence="1">CBS 538.74</strain>
    </source>
</reference>
<gene>
    <name evidence="1" type="ORF">C8A00DRAFT_19071</name>
</gene>
<accession>A0AAN6ZSF0</accession>
<name>A0AAN6ZSF0_9PEZI</name>
<dbReference type="Proteomes" id="UP001302745">
    <property type="component" value="Unassembled WGS sequence"/>
</dbReference>
<comment type="caution">
    <text evidence="1">The sequence shown here is derived from an EMBL/GenBank/DDBJ whole genome shotgun (WGS) entry which is preliminary data.</text>
</comment>
<keyword evidence="2" id="KW-1185">Reference proteome</keyword>
<dbReference type="AlphaFoldDB" id="A0AAN6ZSF0"/>
<organism evidence="1 2">
    <name type="scientific">Chaetomidium leptoderma</name>
    <dbReference type="NCBI Taxonomy" id="669021"/>
    <lineage>
        <taxon>Eukaryota</taxon>
        <taxon>Fungi</taxon>
        <taxon>Dikarya</taxon>
        <taxon>Ascomycota</taxon>
        <taxon>Pezizomycotina</taxon>
        <taxon>Sordariomycetes</taxon>
        <taxon>Sordariomycetidae</taxon>
        <taxon>Sordariales</taxon>
        <taxon>Chaetomiaceae</taxon>
        <taxon>Chaetomidium</taxon>
    </lineage>
</organism>
<reference evidence="1" key="1">
    <citation type="journal article" date="2023" name="Mol. Phylogenet. Evol.">
        <title>Genome-scale phylogeny and comparative genomics of the fungal order Sordariales.</title>
        <authorList>
            <person name="Hensen N."/>
            <person name="Bonometti L."/>
            <person name="Westerberg I."/>
            <person name="Brannstrom I.O."/>
            <person name="Guillou S."/>
            <person name="Cros-Aarteil S."/>
            <person name="Calhoun S."/>
            <person name="Haridas S."/>
            <person name="Kuo A."/>
            <person name="Mondo S."/>
            <person name="Pangilinan J."/>
            <person name="Riley R."/>
            <person name="LaButti K."/>
            <person name="Andreopoulos B."/>
            <person name="Lipzen A."/>
            <person name="Chen C."/>
            <person name="Yan M."/>
            <person name="Daum C."/>
            <person name="Ng V."/>
            <person name="Clum A."/>
            <person name="Steindorff A."/>
            <person name="Ohm R.A."/>
            <person name="Martin F."/>
            <person name="Silar P."/>
            <person name="Natvig D.O."/>
            <person name="Lalanne C."/>
            <person name="Gautier V."/>
            <person name="Ament-Velasquez S.L."/>
            <person name="Kruys A."/>
            <person name="Hutchinson M.I."/>
            <person name="Powell A.J."/>
            <person name="Barry K."/>
            <person name="Miller A.N."/>
            <person name="Grigoriev I.V."/>
            <person name="Debuchy R."/>
            <person name="Gladieux P."/>
            <person name="Hiltunen Thoren M."/>
            <person name="Johannesson H."/>
        </authorList>
    </citation>
    <scope>NUCLEOTIDE SEQUENCE</scope>
    <source>
        <strain evidence="1">CBS 538.74</strain>
    </source>
</reference>
<evidence type="ECO:0000313" key="2">
    <source>
        <dbReference type="Proteomes" id="UP001302745"/>
    </source>
</evidence>